<keyword evidence="9 11" id="KW-0739">Sodium transport</keyword>
<evidence type="ECO:0000256" key="11">
    <source>
        <dbReference type="RuleBase" id="RU000679"/>
    </source>
</evidence>
<dbReference type="PANTHER" id="PTHR11690">
    <property type="entry name" value="AMILORIDE-SENSITIVE SODIUM CHANNEL-RELATED"/>
    <property type="match status" value="1"/>
</dbReference>
<dbReference type="GO" id="GO:0016020">
    <property type="term" value="C:membrane"/>
    <property type="evidence" value="ECO:0007669"/>
    <property type="project" value="UniProtKB-SubCell"/>
</dbReference>
<keyword evidence="6" id="KW-0915">Sodium</keyword>
<dbReference type="PRINTS" id="PR01078">
    <property type="entry name" value="AMINACHANNEL"/>
</dbReference>
<dbReference type="PANTHER" id="PTHR11690:SF222">
    <property type="entry name" value="AMILORIDE-SENSITIVE SODIUM CHANNEL SUBUNIT GAMMA"/>
    <property type="match status" value="1"/>
</dbReference>
<keyword evidence="5 12" id="KW-1133">Transmembrane helix</keyword>
<name>A0A5J6BSM6_TRIAD</name>
<keyword evidence="2 11" id="KW-0813">Transport</keyword>
<accession>A0A5J6BSM6</accession>
<sequence>MTTNPSDDSDDSNSLASFDLEEHFANVTSCHGMIHIFDHKTSFLRRYVWGIATFAAFTACIIGCINLLHNLLSHPTNISVKIHHTNKMLFPTVTLCNFNQFSRTLISHKDIRHLDTVLSAYNHDHTIPKEDLKEAEDYFKSKIHGHFDFSQYNQELGLQKEDLILSCTWNGEKCGSKNFSRVFTSYGNCYTFNGGSANHPLLNQHGRGAAHGLSLILNIEQYKYTPELMVGAPNVGIRCSIHYYKSLPRMESQGIAIPPGAHAYAAIPGTEVTNYQKKPWGQCGEKKLKYYKYYSMSACLHEDETLFAETTCQCRDPRLPGNEKACTPIQMLECLIPAMSRYREQDRNLSSCPEVCERVEYVPQVSYAKIPAKIMAEEIASKYNLHQVHKKAIIEGGIVDNSTSVKQFIRDNLVFLDIFFKNLYNTTTTQARDASFSQFLSNVGGQIGLFIGGSFLTLLEIVEYIFDKLAQQRSRYRHKTSQIEKAEWKKIYASSMIVPKTSYHNGNANHPPPYERTLVQMDEYDSTEGFLNGPKYVHVHKQCKE</sequence>
<evidence type="ECO:0000256" key="1">
    <source>
        <dbReference type="ARBA" id="ARBA00004141"/>
    </source>
</evidence>
<keyword evidence="8 12" id="KW-0472">Membrane</keyword>
<evidence type="ECO:0000256" key="9">
    <source>
        <dbReference type="ARBA" id="ARBA00023201"/>
    </source>
</evidence>
<evidence type="ECO:0000256" key="8">
    <source>
        <dbReference type="ARBA" id="ARBA00023136"/>
    </source>
</evidence>
<feature type="transmembrane region" description="Helical" evidence="12">
    <location>
        <begin position="47"/>
        <end position="68"/>
    </location>
</feature>
<evidence type="ECO:0000256" key="5">
    <source>
        <dbReference type="ARBA" id="ARBA00022989"/>
    </source>
</evidence>
<evidence type="ECO:0000313" key="13">
    <source>
        <dbReference type="EMBL" id="QEP99392.1"/>
    </source>
</evidence>
<dbReference type="GO" id="GO:0005272">
    <property type="term" value="F:sodium channel activity"/>
    <property type="evidence" value="ECO:0007669"/>
    <property type="project" value="UniProtKB-KW"/>
</dbReference>
<dbReference type="InterPro" id="IPR001873">
    <property type="entry name" value="ENaC"/>
</dbReference>
<evidence type="ECO:0000256" key="7">
    <source>
        <dbReference type="ARBA" id="ARBA00023065"/>
    </source>
</evidence>
<dbReference type="Gene3D" id="1.10.287.770">
    <property type="entry name" value="YojJ-like"/>
    <property type="match status" value="1"/>
</dbReference>
<evidence type="ECO:0000256" key="2">
    <source>
        <dbReference type="ARBA" id="ARBA00022448"/>
    </source>
</evidence>
<organism evidence="13">
    <name type="scientific">Trichoplax adhaerens</name>
    <name type="common">Trichoplax reptans</name>
    <dbReference type="NCBI Taxonomy" id="10228"/>
    <lineage>
        <taxon>Eukaryota</taxon>
        <taxon>Metazoa</taxon>
        <taxon>Placozoa</taxon>
        <taxon>Uniplacotomia</taxon>
        <taxon>Trichoplacea</taxon>
        <taxon>Trichoplacidae</taxon>
        <taxon>Trichoplax</taxon>
    </lineage>
</organism>
<keyword evidence="7 11" id="KW-0406">Ion transport</keyword>
<keyword evidence="10 11" id="KW-0407">Ion channel</keyword>
<dbReference type="Gene3D" id="2.60.470.10">
    <property type="entry name" value="Acid-sensing ion channels like domains"/>
    <property type="match status" value="1"/>
</dbReference>
<evidence type="ECO:0000256" key="6">
    <source>
        <dbReference type="ARBA" id="ARBA00023053"/>
    </source>
</evidence>
<evidence type="ECO:0000256" key="3">
    <source>
        <dbReference type="ARBA" id="ARBA00022461"/>
    </source>
</evidence>
<dbReference type="AlphaFoldDB" id="A0A5J6BSM6"/>
<comment type="similarity">
    <text evidence="11">Belongs to the amiloride-sensitive sodium channel (TC 1.A.6) family.</text>
</comment>
<gene>
    <name evidence="13" type="primary">ASIC5</name>
</gene>
<keyword evidence="3 11" id="KW-0894">Sodium channel</keyword>
<protein>
    <submittedName>
        <fullName evidence="13">Acid-sensing ion channel 5</fullName>
    </submittedName>
</protein>
<dbReference type="Pfam" id="PF00858">
    <property type="entry name" value="ASC"/>
    <property type="match status" value="1"/>
</dbReference>
<evidence type="ECO:0000256" key="10">
    <source>
        <dbReference type="ARBA" id="ARBA00023303"/>
    </source>
</evidence>
<dbReference type="EMBL" id="MK547546">
    <property type="protein sequence ID" value="QEP99392.1"/>
    <property type="molecule type" value="mRNA"/>
</dbReference>
<comment type="subcellular location">
    <subcellularLocation>
        <location evidence="1">Membrane</location>
        <topology evidence="1">Multi-pass membrane protein</topology>
    </subcellularLocation>
</comment>
<keyword evidence="4 11" id="KW-0812">Transmembrane</keyword>
<evidence type="ECO:0000256" key="4">
    <source>
        <dbReference type="ARBA" id="ARBA00022692"/>
    </source>
</evidence>
<proteinExistence type="evidence at transcript level"/>
<evidence type="ECO:0000256" key="12">
    <source>
        <dbReference type="SAM" id="Phobius"/>
    </source>
</evidence>
<reference evidence="13" key="1">
    <citation type="submission" date="2019-02" db="EMBL/GenBank/DDBJ databases">
        <title>Transcriptome profiling of Trichoplax adhaerens highlights a digestive epithelium and a rich complement of genes involved in fast ionotropic and slow neuromodulatory neural signalling.</title>
        <authorList>
            <person name="Elkhatib W."/>
            <person name="Wong Y.Y."/>
            <person name="Senatore A."/>
        </authorList>
    </citation>
    <scope>NUCLEOTIDE SEQUENCE</scope>
</reference>